<dbReference type="EMBL" id="JAENRE010000001">
    <property type="protein sequence ID" value="MBO3415647.1"/>
    <property type="molecule type" value="Genomic_DNA"/>
</dbReference>
<keyword evidence="1" id="KW-1133">Transmembrane helix</keyword>
<proteinExistence type="predicted"/>
<evidence type="ECO:0000313" key="5">
    <source>
        <dbReference type="Proteomes" id="UP000855421"/>
    </source>
</evidence>
<dbReference type="Proteomes" id="UP000855421">
    <property type="component" value="Unassembled WGS sequence"/>
</dbReference>
<organism evidence="2 5">
    <name type="scientific">Clostridium perfringens</name>
    <dbReference type="NCBI Taxonomy" id="1502"/>
    <lineage>
        <taxon>Bacteria</taxon>
        <taxon>Bacillati</taxon>
        <taxon>Bacillota</taxon>
        <taxon>Clostridia</taxon>
        <taxon>Eubacteriales</taxon>
        <taxon>Clostridiaceae</taxon>
        <taxon>Clostridium</taxon>
    </lineage>
</organism>
<feature type="transmembrane region" description="Helical" evidence="1">
    <location>
        <begin position="12"/>
        <end position="38"/>
    </location>
</feature>
<dbReference type="RefSeq" id="WP_153302717.1">
    <property type="nucleotide sequence ID" value="NZ_CATNYE010000003.1"/>
</dbReference>
<accession>A0AAN5NAP7</accession>
<protein>
    <submittedName>
        <fullName evidence="2">Uncharacterized protein</fullName>
    </submittedName>
</protein>
<gene>
    <name evidence="2" type="ORF">I9063_002341</name>
    <name evidence="3" type="ORF">JJB78_03800</name>
</gene>
<reference evidence="3 4" key="3">
    <citation type="submission" date="2020-12" db="EMBL/GenBank/DDBJ databases">
        <title>Comparative genomics of Clostridium perfringens reveals patterns of host-associated phylogenetic clades and virulence factors.</title>
        <authorList>
            <person name="Smith A.H."/>
            <person name="Geier R."/>
        </authorList>
    </citation>
    <scope>NUCLEOTIDE SEQUENCE [LARGE SCALE GENOMIC DNA]</scope>
    <source>
        <strain evidence="3 4">CHD15829P</strain>
    </source>
</reference>
<comment type="caution">
    <text evidence="2">The sequence shown here is derived from an EMBL/GenBank/DDBJ whole genome shotgun (WGS) entry which is preliminary data.</text>
</comment>
<sequence>MFDIIYNACKTAGWAFGFGAFEGFIIYLGVITFGYLMVTGKNNGQSIKMAKEK</sequence>
<keyword evidence="1" id="KW-0812">Transmembrane</keyword>
<evidence type="ECO:0000313" key="3">
    <source>
        <dbReference type="EMBL" id="MBO3415647.1"/>
    </source>
</evidence>
<evidence type="ECO:0000313" key="2">
    <source>
        <dbReference type="EMBL" id="HAT4298957.1"/>
    </source>
</evidence>
<dbReference type="EMBL" id="DACTBT010000017">
    <property type="protein sequence ID" value="HAT4298957.1"/>
    <property type="molecule type" value="Genomic_DNA"/>
</dbReference>
<reference evidence="2" key="2">
    <citation type="submission" date="2020-07" db="EMBL/GenBank/DDBJ databases">
        <authorList>
            <consortium name="NCBI Pathogen Detection Project"/>
        </authorList>
    </citation>
    <scope>NUCLEOTIDE SEQUENCE</scope>
    <source>
        <strain evidence="2">C25</strain>
    </source>
</reference>
<reference evidence="2" key="1">
    <citation type="journal article" date="2018" name="Genome Biol.">
        <title>SKESA: strategic k-mer extension for scrupulous assemblies.</title>
        <authorList>
            <person name="Souvorov A."/>
            <person name="Agarwala R."/>
            <person name="Lipman D.J."/>
        </authorList>
    </citation>
    <scope>NUCLEOTIDE SEQUENCE</scope>
    <source>
        <strain evidence="2">C25</strain>
    </source>
</reference>
<evidence type="ECO:0000256" key="1">
    <source>
        <dbReference type="SAM" id="Phobius"/>
    </source>
</evidence>
<keyword evidence="1" id="KW-0472">Membrane</keyword>
<dbReference type="AlphaFoldDB" id="A0AAN5NAP7"/>
<dbReference type="Proteomes" id="UP000668358">
    <property type="component" value="Unassembled WGS sequence"/>
</dbReference>
<evidence type="ECO:0000313" key="4">
    <source>
        <dbReference type="Proteomes" id="UP000668358"/>
    </source>
</evidence>
<name>A0AAN5NAP7_CLOPF</name>